<evidence type="ECO:0000313" key="5">
    <source>
        <dbReference type="Proteomes" id="UP000267521"/>
    </source>
</evidence>
<organism evidence="3 4">
    <name type="scientific">Allofranklinella schreckenbergeri</name>
    <dbReference type="NCBI Taxonomy" id="1076744"/>
    <lineage>
        <taxon>Bacteria</taxon>
        <taxon>Pseudomonadati</taxon>
        <taxon>Pseudomonadota</taxon>
        <taxon>Betaproteobacteria</taxon>
        <taxon>Burkholderiales</taxon>
        <taxon>Comamonadaceae</taxon>
        <taxon>Allofranklinella</taxon>
    </lineage>
</organism>
<feature type="domain" description="DUF4240" evidence="1">
    <location>
        <begin position="8"/>
        <end position="106"/>
    </location>
</feature>
<dbReference type="RefSeq" id="WP_122239093.1">
    <property type="nucleotide sequence ID" value="NZ_RDQL01000006.1"/>
</dbReference>
<evidence type="ECO:0000313" key="2">
    <source>
        <dbReference type="EMBL" id="RMW95455.1"/>
    </source>
</evidence>
<evidence type="ECO:0000259" key="1">
    <source>
        <dbReference type="Pfam" id="PF14024"/>
    </source>
</evidence>
<dbReference type="EMBL" id="RDQM01000016">
    <property type="protein sequence ID" value="RMW95455.1"/>
    <property type="molecule type" value="Genomic_DNA"/>
</dbReference>
<dbReference type="EMBL" id="RDQL01000006">
    <property type="protein sequence ID" value="RMX00237.1"/>
    <property type="molecule type" value="Genomic_DNA"/>
</dbReference>
<dbReference type="Pfam" id="PF14024">
    <property type="entry name" value="DUF4240"/>
    <property type="match status" value="1"/>
</dbReference>
<protein>
    <submittedName>
        <fullName evidence="3">DUF4240 domain-containing protein</fullName>
    </submittedName>
</protein>
<reference evidence="4 5" key="1">
    <citation type="submission" date="2018-10" db="EMBL/GenBank/DDBJ databases">
        <title>Comamonadaceae CDC group NO-1 genome sequencing and assembly.</title>
        <authorList>
            <person name="Bernier A.-M."/>
            <person name="Bernard K."/>
        </authorList>
    </citation>
    <scope>NUCLEOTIDE SEQUENCE [LARGE SCALE GENOMIC DNA]</scope>
    <source>
        <strain evidence="3 4">NML161473</strain>
        <strain evidence="2 5">NML970147</strain>
    </source>
</reference>
<accession>A0A3M6QB82</accession>
<proteinExistence type="predicted"/>
<evidence type="ECO:0000313" key="4">
    <source>
        <dbReference type="Proteomes" id="UP000267035"/>
    </source>
</evidence>
<gene>
    <name evidence="3" type="ORF">EBQ25_06170</name>
    <name evidence="2" type="ORF">EBQ26_10930</name>
</gene>
<evidence type="ECO:0000313" key="3">
    <source>
        <dbReference type="EMBL" id="RMX00237.1"/>
    </source>
</evidence>
<comment type="caution">
    <text evidence="3">The sequence shown here is derived from an EMBL/GenBank/DDBJ whole genome shotgun (WGS) entry which is preliminary data.</text>
</comment>
<keyword evidence="4" id="KW-1185">Reference proteome</keyword>
<dbReference type="AlphaFoldDB" id="A0A3M6QB82"/>
<accession>A0A3M6PX98</accession>
<dbReference type="Proteomes" id="UP000267521">
    <property type="component" value="Unassembled WGS sequence"/>
</dbReference>
<sequence>MPKDKSPEDIFWSFYDNHEKWSNDFVTEINHQYSILSNENKINVSIGFHRVVLNLQRQELYDLCRIFNNGYCGDDRFSYFARSMIYLGKYYCEKLIESPDLFFFLALDSGWGDYGFWIEDFGELENNDFCVMHDSPEFEFIKKSESELNKEYPLTSAFCHSKKC</sequence>
<name>A0A3M6QB82_9BURK</name>
<dbReference type="Proteomes" id="UP000267035">
    <property type="component" value="Unassembled WGS sequence"/>
</dbReference>
<dbReference type="InterPro" id="IPR025334">
    <property type="entry name" value="DUF4240"/>
</dbReference>